<dbReference type="Pfam" id="PF12840">
    <property type="entry name" value="HTH_20"/>
    <property type="match status" value="1"/>
</dbReference>
<dbReference type="RefSeq" id="WP_144957101.1">
    <property type="nucleotide sequence ID" value="NZ_VMQU01000215.1"/>
</dbReference>
<dbReference type="InterPro" id="IPR011991">
    <property type="entry name" value="ArsR-like_HTH"/>
</dbReference>
<accession>A0A557WWM9</accession>
<dbReference type="NCBIfam" id="NF033788">
    <property type="entry name" value="HTH_metalloreg"/>
    <property type="match status" value="1"/>
</dbReference>
<dbReference type="GO" id="GO:0046686">
    <property type="term" value="P:response to cadmium ion"/>
    <property type="evidence" value="ECO:0007669"/>
    <property type="project" value="TreeGrafter"/>
</dbReference>
<dbReference type="GO" id="GO:0003700">
    <property type="term" value="F:DNA-binding transcription factor activity"/>
    <property type="evidence" value="ECO:0007669"/>
    <property type="project" value="InterPro"/>
</dbReference>
<dbReference type="GO" id="GO:0003677">
    <property type="term" value="F:DNA binding"/>
    <property type="evidence" value="ECO:0007669"/>
    <property type="project" value="TreeGrafter"/>
</dbReference>
<reference evidence="2 3" key="1">
    <citation type="submission" date="2019-07" db="EMBL/GenBank/DDBJ databases">
        <title>New Mycobacterium species.</title>
        <authorList>
            <person name="Tortoli E."/>
            <person name="Ghielmetti G."/>
            <person name="Friedel U."/>
            <person name="Trovato A."/>
        </authorList>
    </citation>
    <scope>NUCLEOTIDE SEQUENCE [LARGE SCALE GENOMIC DNA]</scope>
    <source>
        <strain evidence="2 3">16-83</strain>
    </source>
</reference>
<dbReference type="PRINTS" id="PR00778">
    <property type="entry name" value="HTHARSR"/>
</dbReference>
<dbReference type="EMBL" id="VMQU01000215">
    <property type="protein sequence ID" value="TVS77669.1"/>
    <property type="molecule type" value="Genomic_DNA"/>
</dbReference>
<gene>
    <name evidence="2" type="ORF">FPZ47_26520</name>
</gene>
<dbReference type="SUPFAM" id="SSF46785">
    <property type="entry name" value="Winged helix' DNA-binding domain"/>
    <property type="match status" value="1"/>
</dbReference>
<feature type="domain" description="HTH arsR-type" evidence="1">
    <location>
        <begin position="13"/>
        <end position="108"/>
    </location>
</feature>
<dbReference type="Gene3D" id="1.10.10.10">
    <property type="entry name" value="Winged helix-like DNA-binding domain superfamily/Winged helix DNA-binding domain"/>
    <property type="match status" value="1"/>
</dbReference>
<dbReference type="GO" id="GO:0010288">
    <property type="term" value="P:response to lead ion"/>
    <property type="evidence" value="ECO:0007669"/>
    <property type="project" value="TreeGrafter"/>
</dbReference>
<dbReference type="Proteomes" id="UP000320513">
    <property type="component" value="Unassembled WGS sequence"/>
</dbReference>
<proteinExistence type="predicted"/>
<dbReference type="OrthoDB" id="3232131at2"/>
<evidence type="ECO:0000313" key="3">
    <source>
        <dbReference type="Proteomes" id="UP000320513"/>
    </source>
</evidence>
<dbReference type="InterPro" id="IPR036390">
    <property type="entry name" value="WH_DNA-bd_sf"/>
</dbReference>
<dbReference type="InterPro" id="IPR052543">
    <property type="entry name" value="HTH_Metal-responsive_Reg"/>
</dbReference>
<comment type="caution">
    <text evidence="2">The sequence shown here is derived from an EMBL/GenBank/DDBJ whole genome shotgun (WGS) entry which is preliminary data.</text>
</comment>
<dbReference type="PANTHER" id="PTHR39168">
    <property type="entry name" value="TRANSCRIPTIONAL REGULATOR-RELATED"/>
    <property type="match status" value="1"/>
</dbReference>
<dbReference type="SMART" id="SM00418">
    <property type="entry name" value="HTH_ARSR"/>
    <property type="match status" value="1"/>
</dbReference>
<dbReference type="InterPro" id="IPR001845">
    <property type="entry name" value="HTH_ArsR_DNA-bd_dom"/>
</dbReference>
<name>A0A557WWM9_9MYCO</name>
<protein>
    <submittedName>
        <fullName evidence="2">Winged helix-turn-helix transcriptional regulator</fullName>
    </submittedName>
</protein>
<dbReference type="AlphaFoldDB" id="A0A557WWM9"/>
<dbReference type="PANTHER" id="PTHR39168:SF1">
    <property type="entry name" value="TRANSCRIPTIONAL REGULATORY PROTEIN"/>
    <property type="match status" value="1"/>
</dbReference>
<evidence type="ECO:0000259" key="1">
    <source>
        <dbReference type="PROSITE" id="PS50987"/>
    </source>
</evidence>
<dbReference type="GO" id="GO:0097063">
    <property type="term" value="F:cadmium ion sensor activity"/>
    <property type="evidence" value="ECO:0007669"/>
    <property type="project" value="TreeGrafter"/>
</dbReference>
<evidence type="ECO:0000313" key="2">
    <source>
        <dbReference type="EMBL" id="TVS77669.1"/>
    </source>
</evidence>
<sequence>MRQPPTELAPVRTQGGGDADIAAVGTLVADPRRCQILLALDEGRALPASRLASEAGVTAATASSHLRKLTDAGLLTVEAHGRNRYYRLAGPAVGSLIEALQQLAPAAPVRSLRQGVRARMLREARTCYDHLAGRLGVDLMAAMIGRSQLTGGDGTFDPTRARDDHRIGYGHDVDYTLTPAGQQFLADFGVQVPARRRLIRYCIDWSEQRHHLAGALGRGLLDRLTELGWIQRSPSTRVVKITDAGQHGLHDTFGIDFNEASLPPR</sequence>
<organism evidence="2 3">
    <name type="scientific">Mycobacterium helveticum</name>
    <dbReference type="NCBI Taxonomy" id="2592811"/>
    <lineage>
        <taxon>Bacteria</taxon>
        <taxon>Bacillati</taxon>
        <taxon>Actinomycetota</taxon>
        <taxon>Actinomycetes</taxon>
        <taxon>Mycobacteriales</taxon>
        <taxon>Mycobacteriaceae</taxon>
        <taxon>Mycobacterium</taxon>
    </lineage>
</organism>
<dbReference type="GO" id="GO:0032791">
    <property type="term" value="F:lead ion binding"/>
    <property type="evidence" value="ECO:0007669"/>
    <property type="project" value="TreeGrafter"/>
</dbReference>
<dbReference type="InterPro" id="IPR036388">
    <property type="entry name" value="WH-like_DNA-bd_sf"/>
</dbReference>
<dbReference type="CDD" id="cd00090">
    <property type="entry name" value="HTH_ARSR"/>
    <property type="match status" value="1"/>
</dbReference>
<dbReference type="PROSITE" id="PS50987">
    <property type="entry name" value="HTH_ARSR_2"/>
    <property type="match status" value="1"/>
</dbReference>
<keyword evidence="3" id="KW-1185">Reference proteome</keyword>